<protein>
    <recommendedName>
        <fullName evidence="3">Cupin domain-containing protein</fullName>
    </recommendedName>
</protein>
<evidence type="ECO:0000313" key="1">
    <source>
        <dbReference type="EMBL" id="MBC8176055.1"/>
    </source>
</evidence>
<dbReference type="InterPro" id="IPR014710">
    <property type="entry name" value="RmlC-like_jellyroll"/>
</dbReference>
<reference evidence="1 2" key="1">
    <citation type="submission" date="2020-08" db="EMBL/GenBank/DDBJ databases">
        <title>Bridging the membrane lipid divide: bacteria of the FCB group superphylum have the potential to synthesize archaeal ether lipids.</title>
        <authorList>
            <person name="Villanueva L."/>
            <person name="Von Meijenfeldt F.A.B."/>
            <person name="Westbye A.B."/>
            <person name="Yadav S."/>
            <person name="Hopmans E.C."/>
            <person name="Dutilh B.E."/>
            <person name="Sinninghe Damste J.S."/>
        </authorList>
    </citation>
    <scope>NUCLEOTIDE SEQUENCE [LARGE SCALE GENOMIC DNA]</scope>
    <source>
        <strain evidence="1">NIOZ-UU27</strain>
    </source>
</reference>
<sequence>MDEIFRKEDRVDGWVLYILKDKDMRARVRHLNPAAEMGLHSTEGWEEFIHIIGGSGEVFTRPPRNRGQWKSVERGCTFYLHNNTEHHLRASEDGMTYLTVVVRGRFRWYDEKKKTLRDILKVFDLCG</sequence>
<dbReference type="CDD" id="cd02208">
    <property type="entry name" value="cupin_RmlC-like"/>
    <property type="match status" value="1"/>
</dbReference>
<dbReference type="Gene3D" id="2.60.120.10">
    <property type="entry name" value="Jelly Rolls"/>
    <property type="match status" value="1"/>
</dbReference>
<dbReference type="AlphaFoldDB" id="A0A8J6MWP6"/>
<evidence type="ECO:0000313" key="2">
    <source>
        <dbReference type="Proteomes" id="UP000650524"/>
    </source>
</evidence>
<organism evidence="1 2">
    <name type="scientific">Candidatus Desulfacyla euxinica</name>
    <dbReference type="NCBI Taxonomy" id="2841693"/>
    <lineage>
        <taxon>Bacteria</taxon>
        <taxon>Deltaproteobacteria</taxon>
        <taxon>Candidatus Desulfacyla</taxon>
    </lineage>
</organism>
<dbReference type="Proteomes" id="UP000650524">
    <property type="component" value="Unassembled WGS sequence"/>
</dbReference>
<gene>
    <name evidence="1" type="ORF">H8E19_01515</name>
</gene>
<evidence type="ECO:0008006" key="3">
    <source>
        <dbReference type="Google" id="ProtNLM"/>
    </source>
</evidence>
<comment type="caution">
    <text evidence="1">The sequence shown here is derived from an EMBL/GenBank/DDBJ whole genome shotgun (WGS) entry which is preliminary data.</text>
</comment>
<dbReference type="EMBL" id="JACNJD010000079">
    <property type="protein sequence ID" value="MBC8176055.1"/>
    <property type="molecule type" value="Genomic_DNA"/>
</dbReference>
<dbReference type="SUPFAM" id="SSF51182">
    <property type="entry name" value="RmlC-like cupins"/>
    <property type="match status" value="1"/>
</dbReference>
<name>A0A8J6MWP6_9DELT</name>
<proteinExistence type="predicted"/>
<accession>A0A8J6MWP6</accession>
<dbReference type="InterPro" id="IPR011051">
    <property type="entry name" value="RmlC_Cupin_sf"/>
</dbReference>